<dbReference type="RefSeq" id="WP_263039030.1">
    <property type="nucleotide sequence ID" value="NZ_JAOTPL010000036.1"/>
</dbReference>
<comment type="caution">
    <text evidence="1">The sequence shown here is derived from an EMBL/GenBank/DDBJ whole genome shotgun (WGS) entry which is preliminary data.</text>
</comment>
<dbReference type="EMBL" id="JAOTPL010000036">
    <property type="protein sequence ID" value="MCU7695545.1"/>
    <property type="molecule type" value="Genomic_DNA"/>
</dbReference>
<accession>A0AAE3INV5</accession>
<evidence type="ECO:0000313" key="1">
    <source>
        <dbReference type="EMBL" id="MCU7695545.1"/>
    </source>
</evidence>
<keyword evidence="2" id="KW-1185">Reference proteome</keyword>
<dbReference type="InterPro" id="IPR027056">
    <property type="entry name" value="Gluconate_2DH_su3"/>
</dbReference>
<evidence type="ECO:0000313" key="2">
    <source>
        <dbReference type="Proteomes" id="UP001209317"/>
    </source>
</evidence>
<proteinExistence type="predicted"/>
<reference evidence="1" key="1">
    <citation type="submission" date="2022-10" db="EMBL/GenBank/DDBJ databases">
        <authorList>
            <person name="Kim H.S."/>
            <person name="Kim J.-S."/>
            <person name="Suh M.K."/>
            <person name="Eom M.K."/>
            <person name="Lee J.-S."/>
        </authorList>
    </citation>
    <scope>NUCLEOTIDE SEQUENCE</scope>
    <source>
        <strain evidence="1">LIP-5</strain>
    </source>
</reference>
<dbReference type="PROSITE" id="PS51257">
    <property type="entry name" value="PROKAR_LIPOPROTEIN"/>
    <property type="match status" value="1"/>
</dbReference>
<dbReference type="AlphaFoldDB" id="A0AAE3INV5"/>
<sequence length="219" mass="24390">MERREAVRNMALALGIAVSAPTMSALFSSCRSENKEKGIAFTIEDESLIAEIADTILPATNTPGAKAAGVGPFIAMMVKDCYTADDQRKFSKGLRKIDRLSERKFKKKFTELSVPEKNALIKQLAEDTVKYRKEQEALKSSELKNVDFRGIDAADKEAKVEDDKDDRSESHFFPIMHELTLLGYFTSEIGATQALEYIPIPAKFESCVDMKPGQKGWAI</sequence>
<gene>
    <name evidence="1" type="ORF">OD355_13550</name>
</gene>
<organism evidence="1 2">
    <name type="scientific">Haoranjiania flava</name>
    <dbReference type="NCBI Taxonomy" id="1856322"/>
    <lineage>
        <taxon>Bacteria</taxon>
        <taxon>Pseudomonadati</taxon>
        <taxon>Bacteroidota</taxon>
        <taxon>Chitinophagia</taxon>
        <taxon>Chitinophagales</taxon>
        <taxon>Chitinophagaceae</taxon>
        <taxon>Haoranjiania</taxon>
    </lineage>
</organism>
<name>A0AAE3INV5_9BACT</name>
<protein>
    <submittedName>
        <fullName evidence="1">Gluconate 2-dehydrogenase subunit 3 family protein</fullName>
    </submittedName>
</protein>
<dbReference type="Proteomes" id="UP001209317">
    <property type="component" value="Unassembled WGS sequence"/>
</dbReference>
<dbReference type="Pfam" id="PF13618">
    <property type="entry name" value="Gluconate_2-dh3"/>
    <property type="match status" value="1"/>
</dbReference>